<dbReference type="EMBL" id="JUIW01000010">
    <property type="protein sequence ID" value="RYJ41487.1"/>
    <property type="molecule type" value="Genomic_DNA"/>
</dbReference>
<name>A0A444W6J2_9FLAO</name>
<sequence>MKNKILPKTAALLIFFCGITAFVYHQSGYSSKSNMNFNGSPNGGKVSNQTDSLTQAEKDSVDAIIMSSSKTYVPKKLPFKRIEEDSVKQDSVKQKEELRKKLLMLGSKTAIITKQEKTADTVKEIQDKKTKP</sequence>
<dbReference type="OrthoDB" id="10011955at2"/>
<gene>
    <name evidence="1" type="ORF">NU09_2861</name>
</gene>
<evidence type="ECO:0000313" key="1">
    <source>
        <dbReference type="EMBL" id="RYJ41487.1"/>
    </source>
</evidence>
<dbReference type="AlphaFoldDB" id="A0A444W6J2"/>
<dbReference type="Proteomes" id="UP000289775">
    <property type="component" value="Unassembled WGS sequence"/>
</dbReference>
<evidence type="ECO:0000313" key="2">
    <source>
        <dbReference type="Proteomes" id="UP000289775"/>
    </source>
</evidence>
<comment type="caution">
    <text evidence="1">The sequence shown here is derived from an EMBL/GenBank/DDBJ whole genome shotgun (WGS) entry which is preliminary data.</text>
</comment>
<dbReference type="RefSeq" id="WP_129751950.1">
    <property type="nucleotide sequence ID" value="NZ_JUIW01000010.1"/>
</dbReference>
<accession>A0A444W6J2</accession>
<reference evidence="1 2" key="1">
    <citation type="submission" date="2014-12" db="EMBL/GenBank/DDBJ databases">
        <title>Genome sequence of Flavobacterium beibuense RSKm HC5.</title>
        <authorList>
            <person name="Kim J.F."/>
            <person name="Song J.Y."/>
            <person name="Kwak M.-J."/>
            <person name="Lee S.-W."/>
        </authorList>
    </citation>
    <scope>NUCLEOTIDE SEQUENCE [LARGE SCALE GENOMIC DNA]</scope>
    <source>
        <strain evidence="1 2">RSKm HC5</strain>
    </source>
</reference>
<protein>
    <submittedName>
        <fullName evidence="1">Uncharacterized protein</fullName>
    </submittedName>
</protein>
<proteinExistence type="predicted"/>
<keyword evidence="2" id="KW-1185">Reference proteome</keyword>
<organism evidence="1 2">
    <name type="scientific">Flavobacterium beibuense</name>
    <dbReference type="NCBI Taxonomy" id="657326"/>
    <lineage>
        <taxon>Bacteria</taxon>
        <taxon>Pseudomonadati</taxon>
        <taxon>Bacteroidota</taxon>
        <taxon>Flavobacteriia</taxon>
        <taxon>Flavobacteriales</taxon>
        <taxon>Flavobacteriaceae</taxon>
        <taxon>Flavobacterium</taxon>
    </lineage>
</organism>